<keyword evidence="2 11" id="KW-0444">Lipid biosynthesis</keyword>
<dbReference type="GO" id="GO:0046872">
    <property type="term" value="F:metal ion binding"/>
    <property type="evidence" value="ECO:0007669"/>
    <property type="project" value="UniProtKB-UniRule"/>
</dbReference>
<dbReference type="EC" id="1.13.11.-" evidence="11"/>
<dbReference type="GO" id="GO:0034440">
    <property type="term" value="P:lipid oxidation"/>
    <property type="evidence" value="ECO:0007669"/>
    <property type="project" value="InterPro"/>
</dbReference>
<keyword evidence="6" id="KW-0223">Dioxygenase</keyword>
<dbReference type="Gramene" id="PVH62748">
    <property type="protein sequence ID" value="PVH62748"/>
    <property type="gene ID" value="PAHAL_3G385700"/>
</dbReference>
<dbReference type="Gene3D" id="3.10.450.60">
    <property type="match status" value="1"/>
</dbReference>
<protein>
    <recommendedName>
        <fullName evidence="11">Lipoxygenase</fullName>
        <ecNumber evidence="11">1.13.11.-</ecNumber>
    </recommendedName>
</protein>
<feature type="domain" description="Lipoxygenase" evidence="13">
    <location>
        <begin position="184"/>
        <end position="881"/>
    </location>
</feature>
<evidence type="ECO:0000256" key="10">
    <source>
        <dbReference type="PROSITE-ProRule" id="PRU00152"/>
    </source>
</evidence>
<evidence type="ECO:0000256" key="8">
    <source>
        <dbReference type="ARBA" id="ARBA00023098"/>
    </source>
</evidence>
<dbReference type="Pfam" id="PF00305">
    <property type="entry name" value="Lipoxygenase"/>
    <property type="match status" value="1"/>
</dbReference>
<dbReference type="AlphaFoldDB" id="A0A2T8KKP3"/>
<dbReference type="GO" id="GO:0006633">
    <property type="term" value="P:fatty acid biosynthetic process"/>
    <property type="evidence" value="ECO:0007669"/>
    <property type="project" value="UniProtKB-KW"/>
</dbReference>
<comment type="caution">
    <text evidence="10">Lacks conserved residue(s) required for the propagation of feature annotation.</text>
</comment>
<dbReference type="Gene3D" id="4.10.375.10">
    <property type="entry name" value="Lipoxygenase-1, Domain 2"/>
    <property type="match status" value="1"/>
</dbReference>
<dbReference type="Gene3D" id="1.20.245.10">
    <property type="entry name" value="Lipoxygenase-1, Domain 5"/>
    <property type="match status" value="1"/>
</dbReference>
<dbReference type="PRINTS" id="PR00468">
    <property type="entry name" value="PLTLPOXGNASE"/>
</dbReference>
<proteinExistence type="inferred from homology"/>
<name>A0A2T8KKP3_9POAL</name>
<evidence type="ECO:0000256" key="11">
    <source>
        <dbReference type="RuleBase" id="RU003975"/>
    </source>
</evidence>
<keyword evidence="9 11" id="KW-0275">Fatty acid biosynthesis</keyword>
<evidence type="ECO:0000256" key="9">
    <source>
        <dbReference type="ARBA" id="ARBA00023160"/>
    </source>
</evidence>
<dbReference type="GO" id="GO:0016702">
    <property type="term" value="F:oxidoreductase activity, acting on single donors with incorporation of molecular oxygen, incorporation of two atoms of oxygen"/>
    <property type="evidence" value="ECO:0007669"/>
    <property type="project" value="InterPro"/>
</dbReference>
<dbReference type="UniPathway" id="UPA00382"/>
<evidence type="ECO:0000256" key="4">
    <source>
        <dbReference type="ARBA" id="ARBA00022767"/>
    </source>
</evidence>
<dbReference type="InterPro" id="IPR001024">
    <property type="entry name" value="PLAT/LH2_dom"/>
</dbReference>
<dbReference type="Proteomes" id="UP000243499">
    <property type="component" value="Chromosome 3"/>
</dbReference>
<dbReference type="InterPro" id="IPR036392">
    <property type="entry name" value="PLAT/LH2_dom_sf"/>
</dbReference>
<dbReference type="PANTHER" id="PTHR11771">
    <property type="entry name" value="LIPOXYGENASE"/>
    <property type="match status" value="1"/>
</dbReference>
<sequence length="881" mass="99993">MYITAWDQPLFASSSRRIILSQEPSSTSSCLIGPMQMPFCWDQCPAQAPENHIAINGTVVVSCHFGLSVPGKTTTLRLFSSTQIDHNTGKGRLSVEAPLRGGKKTKHGPGKTSTMTYQVTLFIDIEFGTPGAIVVKNGLKNDQFFLRYVQLELAEDRSIHFECNSWVYPYKKTNSDRVFFINTSYLPDKTPEALQLLREEELRSLRGNGRGERKDWERIYDYDYYNDLGNPDKEDHIRPVLGGTATYPYPRRCRTGRALFKKDGMTETRKHMINLDFYIPPDERFNPTKLAEVLTLAVQAVTHFVIPESRALFQGNMNSFKSFDQLRRDMYSKSQKPVVEGVVMDKLKTSVPSQKTYKQVSKMVKETPVKFPIPQVIEHDQEAWRTDEEFTREMLAGLNPVVIKRLDVFPPVSSGGKKSSITAAHIEGQLEGRTVEKAIEQNRLFILDHHDYLMRYLRRINTLGVCIYASRTLLFLKDDSTLKPVVIELSLPSDGGGDDEISRIFLPASDEIDGHLWQLAKAHVSVNDAGYHQLISHWLFTHATVEPFIIATKRQLSAMHPVNKLLEPHFKDNMQINTLARSILLSAGGILERTMYPGKYAMEMSSAIYSEWRFTEQSLPNELIKRGVASKDPSGGVTLHIEDYPYAVDGLDVWRAIEGWVQSYCAHFYHSDTAVVGDKELQAWWDDVRLVGHGDRQHDPACWLKLDTVAHLAEMLSTLIWIASALHAAVNFGQYGYAGFMPNRPTRCRRFVPLPGSPEMGQLETDPEKFFLEMVPDRFTTTLGLTLIEVLSNHTSDELYLGQRVTSSWTDDGEVLQLLDRFREELRRVEKRVAERNRDPRLKNRRGPAKVPYMLLFPDVGNIGGKEKGITGKGIPNSVSI</sequence>
<dbReference type="InterPro" id="IPR027433">
    <property type="entry name" value="Lipoxygenase_dom_3"/>
</dbReference>
<evidence type="ECO:0000256" key="1">
    <source>
        <dbReference type="ARBA" id="ARBA00009419"/>
    </source>
</evidence>
<comment type="similarity">
    <text evidence="1 11">Belongs to the lipoxygenase family.</text>
</comment>
<dbReference type="GO" id="GO:0031408">
    <property type="term" value="P:oxylipin biosynthetic process"/>
    <property type="evidence" value="ECO:0007669"/>
    <property type="project" value="UniProtKB-UniRule"/>
</dbReference>
<dbReference type="Gene3D" id="4.10.372.10">
    <property type="entry name" value="Lipoxygenase-1, Domain 3"/>
    <property type="match status" value="1"/>
</dbReference>
<dbReference type="InterPro" id="IPR020834">
    <property type="entry name" value="LipOase_CS"/>
</dbReference>
<reference evidence="14" key="1">
    <citation type="submission" date="2018-04" db="EMBL/GenBank/DDBJ databases">
        <title>WGS assembly of Panicum hallii.</title>
        <authorList>
            <person name="Lovell J."/>
            <person name="Jenkins J."/>
            <person name="Lowry D."/>
            <person name="Mamidi S."/>
            <person name="Sreedasyam A."/>
            <person name="Weng X."/>
            <person name="Barry K."/>
            <person name="Bonette J."/>
            <person name="Campitelli B."/>
            <person name="Daum C."/>
            <person name="Gordon S."/>
            <person name="Gould B."/>
            <person name="Lipzen A."/>
            <person name="Macqueen A."/>
            <person name="Palacio-Mejia J."/>
            <person name="Plott C."/>
            <person name="Shakirov E."/>
            <person name="Shu S."/>
            <person name="Yoshinaga Y."/>
            <person name="Zane M."/>
            <person name="Rokhsar D."/>
            <person name="Grimwood J."/>
            <person name="Schmutz J."/>
            <person name="Juenger T."/>
        </authorList>
    </citation>
    <scope>NUCLEOTIDE SEQUENCE [LARGE SCALE GENOMIC DNA]</scope>
    <source>
        <strain evidence="14">FIL2</strain>
    </source>
</reference>
<dbReference type="SUPFAM" id="SSF48484">
    <property type="entry name" value="Lipoxigenase"/>
    <property type="match status" value="1"/>
</dbReference>
<dbReference type="PRINTS" id="PR00087">
    <property type="entry name" value="LIPOXYGENASE"/>
</dbReference>
<dbReference type="InterPro" id="IPR036226">
    <property type="entry name" value="LipOase_C_sf"/>
</dbReference>
<evidence type="ECO:0000256" key="3">
    <source>
        <dbReference type="ARBA" id="ARBA00022723"/>
    </source>
</evidence>
<gene>
    <name evidence="14" type="ORF">PAHAL_3G385700</name>
</gene>
<keyword evidence="5" id="KW-0276">Fatty acid metabolism</keyword>
<evidence type="ECO:0000256" key="7">
    <source>
        <dbReference type="ARBA" id="ARBA00023002"/>
    </source>
</evidence>
<keyword evidence="8" id="KW-0443">Lipid metabolism</keyword>
<dbReference type="PROSITE" id="PS50095">
    <property type="entry name" value="PLAT"/>
    <property type="match status" value="1"/>
</dbReference>
<keyword evidence="7" id="KW-0560">Oxidoreductase</keyword>
<dbReference type="EMBL" id="CM008048">
    <property type="protein sequence ID" value="PVH62748.1"/>
    <property type="molecule type" value="Genomic_DNA"/>
</dbReference>
<accession>A0A2T8KKP3</accession>
<evidence type="ECO:0000259" key="12">
    <source>
        <dbReference type="PROSITE" id="PS50095"/>
    </source>
</evidence>
<dbReference type="Gene3D" id="2.60.60.20">
    <property type="entry name" value="PLAT/LH2 domain"/>
    <property type="match status" value="1"/>
</dbReference>
<dbReference type="Pfam" id="PF01477">
    <property type="entry name" value="PLAT"/>
    <property type="match status" value="1"/>
</dbReference>
<evidence type="ECO:0000256" key="2">
    <source>
        <dbReference type="ARBA" id="ARBA00022516"/>
    </source>
</evidence>
<evidence type="ECO:0000256" key="5">
    <source>
        <dbReference type="ARBA" id="ARBA00022832"/>
    </source>
</evidence>
<keyword evidence="4 11" id="KW-0925">Oxylipin biosynthesis</keyword>
<dbReference type="InterPro" id="IPR001246">
    <property type="entry name" value="LipOase_plant"/>
</dbReference>
<keyword evidence="3" id="KW-0479">Metal-binding</keyword>
<dbReference type="SUPFAM" id="SSF49723">
    <property type="entry name" value="Lipase/lipooxygenase domain (PLAT/LH2 domain)"/>
    <property type="match status" value="1"/>
</dbReference>
<dbReference type="PROSITE" id="PS51393">
    <property type="entry name" value="LIPOXYGENASE_3"/>
    <property type="match status" value="1"/>
</dbReference>
<dbReference type="InterPro" id="IPR000907">
    <property type="entry name" value="LipOase"/>
</dbReference>
<evidence type="ECO:0000256" key="6">
    <source>
        <dbReference type="ARBA" id="ARBA00022964"/>
    </source>
</evidence>
<dbReference type="SMART" id="SM00308">
    <property type="entry name" value="LH2"/>
    <property type="match status" value="1"/>
</dbReference>
<dbReference type="PROSITE" id="PS00081">
    <property type="entry name" value="LIPOXYGENASE_2"/>
    <property type="match status" value="1"/>
</dbReference>
<feature type="domain" description="PLAT" evidence="12">
    <location>
        <begin position="57"/>
        <end position="181"/>
    </location>
</feature>
<evidence type="ECO:0000259" key="13">
    <source>
        <dbReference type="PROSITE" id="PS51393"/>
    </source>
</evidence>
<dbReference type="InterPro" id="IPR013819">
    <property type="entry name" value="LipOase_C"/>
</dbReference>
<comment type="pathway">
    <text evidence="11">Lipid metabolism; oxylipin biosynthesis.</text>
</comment>
<evidence type="ECO:0000313" key="14">
    <source>
        <dbReference type="EMBL" id="PVH62748.1"/>
    </source>
</evidence>
<organism evidence="14">
    <name type="scientific">Panicum hallii</name>
    <dbReference type="NCBI Taxonomy" id="206008"/>
    <lineage>
        <taxon>Eukaryota</taxon>
        <taxon>Viridiplantae</taxon>
        <taxon>Streptophyta</taxon>
        <taxon>Embryophyta</taxon>
        <taxon>Tracheophyta</taxon>
        <taxon>Spermatophyta</taxon>
        <taxon>Magnoliopsida</taxon>
        <taxon>Liliopsida</taxon>
        <taxon>Poales</taxon>
        <taxon>Poaceae</taxon>
        <taxon>PACMAD clade</taxon>
        <taxon>Panicoideae</taxon>
        <taxon>Panicodae</taxon>
        <taxon>Paniceae</taxon>
        <taxon>Panicinae</taxon>
        <taxon>Panicum</taxon>
        <taxon>Panicum sect. Panicum</taxon>
    </lineage>
</organism>
<comment type="function">
    <text evidence="11">Plant lipoxygenase may be involved in a number of diverse aspects of plant physiology including growth and development, pest resistance, and senescence or responses to wounding.</text>
</comment>